<feature type="transmembrane region" description="Helical" evidence="6">
    <location>
        <begin position="402"/>
        <end position="422"/>
    </location>
</feature>
<reference evidence="9 10" key="1">
    <citation type="submission" date="2023-02" db="EMBL/GenBank/DDBJ databases">
        <title>Description and genomic characterization of Microbulbifer bruguierae sp. nov., isolated from the sediment of mangrove plant Bruguiera sexangula.</title>
        <authorList>
            <person name="Long M."/>
        </authorList>
    </citation>
    <scope>NUCLEOTIDE SEQUENCE [LARGE SCALE GENOMIC DNA]</scope>
    <source>
        <strain evidence="9 10">H12</strain>
    </source>
</reference>
<evidence type="ECO:0000259" key="8">
    <source>
        <dbReference type="Pfam" id="PF12704"/>
    </source>
</evidence>
<dbReference type="Pfam" id="PF02687">
    <property type="entry name" value="FtsX"/>
    <property type="match status" value="1"/>
</dbReference>
<evidence type="ECO:0000256" key="3">
    <source>
        <dbReference type="ARBA" id="ARBA00022692"/>
    </source>
</evidence>
<evidence type="ECO:0000256" key="6">
    <source>
        <dbReference type="SAM" id="Phobius"/>
    </source>
</evidence>
<protein>
    <submittedName>
        <fullName evidence="9">ABC transporter permease</fullName>
    </submittedName>
</protein>
<feature type="domain" description="MacB-like periplasmic core" evidence="8">
    <location>
        <begin position="461"/>
        <end position="653"/>
    </location>
</feature>
<dbReference type="PANTHER" id="PTHR30287">
    <property type="entry name" value="MEMBRANE COMPONENT OF PREDICTED ABC SUPERFAMILY METABOLITE UPTAKE TRANSPORTER"/>
    <property type="match status" value="1"/>
</dbReference>
<comment type="subcellular location">
    <subcellularLocation>
        <location evidence="1">Cell membrane</location>
        <topology evidence="1">Multi-pass membrane protein</topology>
    </subcellularLocation>
</comment>
<keyword evidence="10" id="KW-1185">Reference proteome</keyword>
<organism evidence="9 10">
    <name type="scientific">Microbulbifer bruguierae</name>
    <dbReference type="NCBI Taxonomy" id="3029061"/>
    <lineage>
        <taxon>Bacteria</taxon>
        <taxon>Pseudomonadati</taxon>
        <taxon>Pseudomonadota</taxon>
        <taxon>Gammaproteobacteria</taxon>
        <taxon>Cellvibrionales</taxon>
        <taxon>Microbulbiferaceae</taxon>
        <taxon>Microbulbifer</taxon>
    </lineage>
</organism>
<evidence type="ECO:0000313" key="9">
    <source>
        <dbReference type="EMBL" id="WGL17198.1"/>
    </source>
</evidence>
<evidence type="ECO:0000256" key="2">
    <source>
        <dbReference type="ARBA" id="ARBA00022475"/>
    </source>
</evidence>
<dbReference type="InterPro" id="IPR003838">
    <property type="entry name" value="ABC3_permease_C"/>
</dbReference>
<dbReference type="RefSeq" id="WP_280321033.1">
    <property type="nucleotide sequence ID" value="NZ_CP118605.1"/>
</dbReference>
<dbReference type="InterPro" id="IPR025857">
    <property type="entry name" value="MacB_PCD"/>
</dbReference>
<keyword evidence="4 6" id="KW-1133">Transmembrane helix</keyword>
<proteinExistence type="predicted"/>
<gene>
    <name evidence="9" type="ORF">PVT68_02595</name>
</gene>
<feature type="transmembrane region" description="Helical" evidence="6">
    <location>
        <begin position="335"/>
        <end position="356"/>
    </location>
</feature>
<feature type="transmembrane region" description="Helical" evidence="6">
    <location>
        <begin position="788"/>
        <end position="809"/>
    </location>
</feature>
<dbReference type="Pfam" id="PF12704">
    <property type="entry name" value="MacB_PCD"/>
    <property type="match status" value="1"/>
</dbReference>
<dbReference type="InterPro" id="IPR038766">
    <property type="entry name" value="Membrane_comp_ABC_pdt"/>
</dbReference>
<feature type="transmembrane region" description="Helical" evidence="6">
    <location>
        <begin position="743"/>
        <end position="768"/>
    </location>
</feature>
<keyword evidence="5 6" id="KW-0472">Membrane</keyword>
<feature type="transmembrane region" description="Helical" evidence="6">
    <location>
        <begin position="377"/>
        <end position="396"/>
    </location>
</feature>
<evidence type="ECO:0000256" key="1">
    <source>
        <dbReference type="ARBA" id="ARBA00004651"/>
    </source>
</evidence>
<evidence type="ECO:0000313" key="10">
    <source>
        <dbReference type="Proteomes" id="UP001236500"/>
    </source>
</evidence>
<keyword evidence="2" id="KW-1003">Cell membrane</keyword>
<evidence type="ECO:0000256" key="4">
    <source>
        <dbReference type="ARBA" id="ARBA00022989"/>
    </source>
</evidence>
<feature type="transmembrane region" description="Helical" evidence="6">
    <location>
        <begin position="458"/>
        <end position="477"/>
    </location>
</feature>
<sequence length="821" mass="89079">MGLGPVFLSHYRRYPGQLAGLLLILICAAMLWSGVRSLTGAAEKAVARSQAALEPLLQVVRADGRAVTIADFAQLRRLGLCATPRLNVRFDPIGSDTDNSDRPPQIVGIDPFSAPCIRQYAQARDEPDGVIGELVSGFEQPMLLGSAGDLKRWRQLSRAGAEAFQYREVEGLPNGQLLADISVAAELATAARSTLAILLPAAETDRVPLPNTYRAQVWDYGVKPTPLVDAFLLSLDALGALALLVAALLVRSVYRFALVQRRRSLDILLRLGVPPPHLRTALICEVLLIAVVGSSIGLLLGGWLASALAEGFQGTLQGLFSIDSLAVGAPKLETWLGMVFILAVVVAWACADLLKLPGAVPGGLGNKSQAAYDNTPPWDWLTALVAVAVSLVPLLLTDRLWLVYLSALGCLVGVGLLLPLLLNRMLGRLQAWAERQCLQPLLEWSCSEMRALCRLLQLPLTALAFAIATAIGVHAMVTGFETTFARWLDQRLRGDLYLDPGRALTTAEWSQWRARLQDLPGVSEVLPMVRGRGLLGETPVDVLAVDPDSPLLRGWRFLDAVPNPWMALGAGGVLINEQLARRQSLAVGAQVRVQLAVEQKFDQPSDQPSSQKYYRVIGIYADYGRPEGELLLPLTALPDVLPDGYSTFVIGLQAGRNHSWRDWSSALPWLSGSHIRDQAELKRAATVAFNRTFEMTRILNGLTLSLAGVALLLMGLVTFRLRRNSYTLLSVYGIPRASLRRRLIAHSMLVTGLLALLAIPLGIFLAWVLVARVNPAAFGWALPLHLYPGFWCGIWLLSLGIGALVGVLAGNPVRLETMKSE</sequence>
<accession>A0ABY8NE62</accession>
<keyword evidence="3 6" id="KW-0812">Transmembrane</keyword>
<name>A0ABY8NE62_9GAMM</name>
<feature type="transmembrane region" description="Helical" evidence="6">
    <location>
        <begin position="231"/>
        <end position="254"/>
    </location>
</feature>
<feature type="domain" description="ABC3 transporter permease C-terminal" evidence="7">
    <location>
        <begin position="238"/>
        <end position="346"/>
    </location>
</feature>
<feature type="transmembrane region" description="Helical" evidence="6">
    <location>
        <begin position="286"/>
        <end position="309"/>
    </location>
</feature>
<dbReference type="EMBL" id="CP118605">
    <property type="protein sequence ID" value="WGL17198.1"/>
    <property type="molecule type" value="Genomic_DNA"/>
</dbReference>
<evidence type="ECO:0000256" key="5">
    <source>
        <dbReference type="ARBA" id="ARBA00023136"/>
    </source>
</evidence>
<feature type="transmembrane region" description="Helical" evidence="6">
    <location>
        <begin position="698"/>
        <end position="722"/>
    </location>
</feature>
<dbReference type="Proteomes" id="UP001236500">
    <property type="component" value="Chromosome"/>
</dbReference>
<dbReference type="PANTHER" id="PTHR30287:SF2">
    <property type="entry name" value="BLL1001 PROTEIN"/>
    <property type="match status" value="1"/>
</dbReference>
<evidence type="ECO:0000259" key="7">
    <source>
        <dbReference type="Pfam" id="PF02687"/>
    </source>
</evidence>